<dbReference type="RefSeq" id="WP_064679472.1">
    <property type="nucleotide sequence ID" value="NZ_CP014870.1"/>
</dbReference>
<dbReference type="PANTHER" id="PTHR30586">
    <property type="entry name" value="ELECTRON TRANSPORT COMPLEX PROTEIN RNFE"/>
    <property type="match status" value="1"/>
</dbReference>
<evidence type="ECO:0000313" key="10">
    <source>
        <dbReference type="Proteomes" id="UP000078354"/>
    </source>
</evidence>
<dbReference type="STRING" id="1853130.PMA3_23705"/>
<protein>
    <submittedName>
        <fullName evidence="9">NADH:quinone oxidoreductase</fullName>
    </submittedName>
</protein>
<sequence>MNNSSTLQNSLMLAPLIGATDSLMKALGLWLMFIVVSSVFGLCMAALRARLMPAAQVVAGVVLAATLTSCAELGAQAWSLQWHQHMGIYAGLIALQCVVMDQTGFFQRTGPDRLRLCALFGALLTGMGLLRELIGSGTLGNHLPWLAGATSPDWQGWVLTADGGMRLAILAPGGFILLGLLLAAWQAWARPTPSH</sequence>
<dbReference type="PANTHER" id="PTHR30586:SF0">
    <property type="entry name" value="ION-TRANSLOCATING OXIDOREDUCTASE COMPLEX SUBUNIT E"/>
    <property type="match status" value="1"/>
</dbReference>
<feature type="transmembrane region" description="Helical" evidence="8">
    <location>
        <begin position="27"/>
        <end position="47"/>
    </location>
</feature>
<name>A0A191YZ54_9PSED</name>
<dbReference type="Proteomes" id="UP000078354">
    <property type="component" value="Chromosome"/>
</dbReference>
<feature type="transmembrane region" description="Helical" evidence="8">
    <location>
        <begin position="167"/>
        <end position="188"/>
    </location>
</feature>
<evidence type="ECO:0000256" key="3">
    <source>
        <dbReference type="ARBA" id="ARBA00022519"/>
    </source>
</evidence>
<evidence type="ECO:0000256" key="8">
    <source>
        <dbReference type="SAM" id="Phobius"/>
    </source>
</evidence>
<keyword evidence="10" id="KW-1185">Reference proteome</keyword>
<dbReference type="AlphaFoldDB" id="A0A191YZ54"/>
<evidence type="ECO:0000256" key="7">
    <source>
        <dbReference type="ARBA" id="ARBA00023136"/>
    </source>
</evidence>
<reference evidence="9 10" key="1">
    <citation type="journal article" date="2018" name="Syst. Appl. Microbiol.">
        <title>Pseudomonas silesiensis sp. nov. strain A3T isolated from a biological pesticide sewage treatment plant and analysis of the complete genome sequence.</title>
        <authorList>
            <person name="Kaminski M.A."/>
            <person name="Furmanczyk E.M."/>
            <person name="Sobczak A."/>
            <person name="Dziembowski A."/>
            <person name="Lipinski L."/>
        </authorList>
    </citation>
    <scope>NUCLEOTIDE SEQUENCE [LARGE SCALE GENOMIC DNA]</scope>
    <source>
        <strain evidence="9 10">A3</strain>
    </source>
</reference>
<gene>
    <name evidence="9" type="ORF">PMA3_23705</name>
</gene>
<evidence type="ECO:0000256" key="4">
    <source>
        <dbReference type="ARBA" id="ARBA00022692"/>
    </source>
</evidence>
<organism evidence="9 10">
    <name type="scientific">Pseudomonas silesiensis</name>
    <dbReference type="NCBI Taxonomy" id="1853130"/>
    <lineage>
        <taxon>Bacteria</taxon>
        <taxon>Pseudomonadati</taxon>
        <taxon>Pseudomonadota</taxon>
        <taxon>Gammaproteobacteria</taxon>
        <taxon>Pseudomonadales</taxon>
        <taxon>Pseudomonadaceae</taxon>
        <taxon>Pseudomonas</taxon>
    </lineage>
</organism>
<keyword evidence="2" id="KW-0813">Transport</keyword>
<evidence type="ECO:0000256" key="5">
    <source>
        <dbReference type="ARBA" id="ARBA00022967"/>
    </source>
</evidence>
<keyword evidence="6 8" id="KW-1133">Transmembrane helix</keyword>
<keyword evidence="4 8" id="KW-0812">Transmembrane</keyword>
<dbReference type="OrthoDB" id="7028957at2"/>
<proteinExistence type="predicted"/>
<evidence type="ECO:0000256" key="6">
    <source>
        <dbReference type="ARBA" id="ARBA00022989"/>
    </source>
</evidence>
<keyword evidence="3" id="KW-1003">Cell membrane</keyword>
<accession>A0A191YZ54</accession>
<keyword evidence="3" id="KW-0997">Cell inner membrane</keyword>
<dbReference type="Pfam" id="PF02508">
    <property type="entry name" value="Rnf-Nqr"/>
    <property type="match status" value="1"/>
</dbReference>
<dbReference type="KEGG" id="psil:PMA3_23705"/>
<dbReference type="GO" id="GO:0012505">
    <property type="term" value="C:endomembrane system"/>
    <property type="evidence" value="ECO:0007669"/>
    <property type="project" value="UniProtKB-SubCell"/>
</dbReference>
<evidence type="ECO:0000256" key="1">
    <source>
        <dbReference type="ARBA" id="ARBA00004127"/>
    </source>
</evidence>
<dbReference type="PIRSF" id="PIRSF006102">
    <property type="entry name" value="NQR_DE"/>
    <property type="match status" value="1"/>
</dbReference>
<evidence type="ECO:0000313" key="9">
    <source>
        <dbReference type="EMBL" id="ANJ58006.1"/>
    </source>
</evidence>
<keyword evidence="7 8" id="KW-0472">Membrane</keyword>
<evidence type="ECO:0000256" key="2">
    <source>
        <dbReference type="ARBA" id="ARBA00022448"/>
    </source>
</evidence>
<comment type="subcellular location">
    <subcellularLocation>
        <location evidence="1">Endomembrane system</location>
        <topology evidence="1">Multi-pass membrane protein</topology>
    </subcellularLocation>
</comment>
<dbReference type="EMBL" id="CP014870">
    <property type="protein sequence ID" value="ANJ58006.1"/>
    <property type="molecule type" value="Genomic_DNA"/>
</dbReference>
<keyword evidence="5" id="KW-1278">Translocase</keyword>
<dbReference type="InterPro" id="IPR003667">
    <property type="entry name" value="NqrDE/RnfAE"/>
</dbReference>
<dbReference type="GO" id="GO:0005886">
    <property type="term" value="C:plasma membrane"/>
    <property type="evidence" value="ECO:0007669"/>
    <property type="project" value="TreeGrafter"/>
</dbReference>